<dbReference type="PANTHER" id="PTHR24198:SF165">
    <property type="entry name" value="ANKYRIN REPEAT-CONTAINING PROTEIN-RELATED"/>
    <property type="match status" value="1"/>
</dbReference>
<keyword evidence="1" id="KW-0677">Repeat</keyword>
<protein>
    <submittedName>
        <fullName evidence="3">Ankyrin repeat-containing protein</fullName>
    </submittedName>
</protein>
<proteinExistence type="predicted"/>
<evidence type="ECO:0000313" key="3">
    <source>
        <dbReference type="EMBL" id="AYV82616.1"/>
    </source>
</evidence>
<evidence type="ECO:0000256" key="2">
    <source>
        <dbReference type="ARBA" id="ARBA00023043"/>
    </source>
</evidence>
<evidence type="ECO:0000256" key="1">
    <source>
        <dbReference type="ARBA" id="ARBA00022737"/>
    </source>
</evidence>
<dbReference type="InterPro" id="IPR002110">
    <property type="entry name" value="Ankyrin_rpt"/>
</dbReference>
<dbReference type="SUPFAM" id="SSF48403">
    <property type="entry name" value="Ankyrin repeat"/>
    <property type="match status" value="1"/>
</dbReference>
<reference evidence="3" key="1">
    <citation type="submission" date="2018-10" db="EMBL/GenBank/DDBJ databases">
        <title>Hidden diversity of soil giant viruses.</title>
        <authorList>
            <person name="Schulz F."/>
            <person name="Alteio L."/>
            <person name="Goudeau D."/>
            <person name="Ryan E.M."/>
            <person name="Malmstrom R.R."/>
            <person name="Blanchard J."/>
            <person name="Woyke T."/>
        </authorList>
    </citation>
    <scope>NUCLEOTIDE SEQUENCE</scope>
    <source>
        <strain evidence="3">HYV1</strain>
    </source>
</reference>
<dbReference type="InterPro" id="IPR036770">
    <property type="entry name" value="Ankyrin_rpt-contain_sf"/>
</dbReference>
<dbReference type="Pfam" id="PF12796">
    <property type="entry name" value="Ank_2"/>
    <property type="match status" value="1"/>
</dbReference>
<dbReference type="Gene3D" id="1.25.40.20">
    <property type="entry name" value="Ankyrin repeat-containing domain"/>
    <property type="match status" value="3"/>
</dbReference>
<sequence length="903" mass="102764">MSEKKYIDLLVSLDEDDIAGYVVDAIGSQHKERLMMLRAAFKLGLDPNFSNEEGVSLLTLATRMNDIGCIGLIIKQGGDISRGILGGSNLLILCAMLENTVLLKYYIENGLGHLINKDDGSGFSPLMVACDRINVDCVKLLIANGADCSWKRVTYDEEMDEESAITCLLMAFEKIRMNKLNEKKKEEVMGIVDMLMGKKVKVEMGEVGYIKKLILAGELGNDHILGIVKKIVGKFPEVVNVQMDRYELTLLHFAIMRCEDRLIEFLLGVEELDLEVRDVYDRTYLHSLCVNVNLRHIEMVVERCPKLLGELCDNGRSVAEYALLEKDNGMGKSDEEIIGCLKYLVAKGVDIGRRNNFEMSCIEIAIQFCTPAVVEAIVDLKREIIEKDREVNDVFPPGNNNDHVCFAIQLGKFDMFELLIRKGARLHVVDLSKKAGRAVRHLKVTDLKMPTALIFVVMYMRYDFLLYLVEMESVKPYVNLGDVRAYLANFAVEQGCTDVRILEYFTSREMIQNIEGGIGWDAEYMGMKNDLNFIRKYFNTVSLSLLRNLSLVVEIIGRIFTFSFDDHVLVLFGKINDLYDMYDLDDVESSGVGKLVMVIGQRIGHLHVAQLNAYLTLLRELQWGGVEDDDEPQFNSKRARQKIDEMKNLLDDRKIRELRVFEKSVGLLMVRDKRYKEYERELKNIVNGEKIDLENLAAVEEVVVKSEVKISSVDPIEKKLFKLSWPEKVEHYDRLYGWLKRTDYVVKRLGNGISITDVQAGVNATVIGLSLSKDSTVIKSPSCWFKTYGPHIGNMVKNDMNHLFPFGLDGELGSLVCIEKIVADPTCLKNGVNSLLYFFGTLSSDPAGKNKIYGCFEYFINSRLTLFHRMFRPLENLQPWIKKLLNQRDLVHNNILREVSAEE</sequence>
<accession>A0A3G5A5U5</accession>
<organism evidence="3">
    <name type="scientific">Hyperionvirus sp</name>
    <dbReference type="NCBI Taxonomy" id="2487770"/>
    <lineage>
        <taxon>Viruses</taxon>
        <taxon>Varidnaviria</taxon>
        <taxon>Bamfordvirae</taxon>
        <taxon>Nucleocytoviricota</taxon>
        <taxon>Megaviricetes</taxon>
        <taxon>Imitervirales</taxon>
        <taxon>Mimiviridae</taxon>
        <taxon>Klosneuvirinae</taxon>
    </lineage>
</organism>
<dbReference type="PROSITE" id="PS50297">
    <property type="entry name" value="ANK_REP_REGION"/>
    <property type="match status" value="1"/>
</dbReference>
<dbReference type="PROSITE" id="PS50088">
    <property type="entry name" value="ANK_REPEAT"/>
    <property type="match status" value="1"/>
</dbReference>
<dbReference type="EMBL" id="MK072383">
    <property type="protein sequence ID" value="AYV82616.1"/>
    <property type="molecule type" value="Genomic_DNA"/>
</dbReference>
<dbReference type="SMART" id="SM00248">
    <property type="entry name" value="ANK"/>
    <property type="match status" value="6"/>
</dbReference>
<dbReference type="PANTHER" id="PTHR24198">
    <property type="entry name" value="ANKYRIN REPEAT AND PROTEIN KINASE DOMAIN-CONTAINING PROTEIN"/>
    <property type="match status" value="1"/>
</dbReference>
<keyword evidence="2" id="KW-0040">ANK repeat</keyword>
<name>A0A3G5A5U5_9VIRU</name>
<gene>
    <name evidence="3" type="ORF">Hyperionvirus1_195</name>
</gene>